<dbReference type="Gene3D" id="1.10.10.10">
    <property type="entry name" value="Winged helix-like DNA-binding domain superfamily/Winged helix DNA-binding domain"/>
    <property type="match status" value="1"/>
</dbReference>
<accession>A0A7W3U2S1</accession>
<feature type="domain" description="HTH crp-type" evidence="14">
    <location>
        <begin position="164"/>
        <end position="237"/>
    </location>
</feature>
<dbReference type="InterPro" id="IPR018490">
    <property type="entry name" value="cNMP-bd_dom_sf"/>
</dbReference>
<keyword evidence="8" id="KW-0843">Virulence</keyword>
<dbReference type="PANTHER" id="PTHR24567">
    <property type="entry name" value="CRP FAMILY TRANSCRIPTIONAL REGULATORY PROTEIN"/>
    <property type="match status" value="1"/>
</dbReference>
<dbReference type="GO" id="GO:0003677">
    <property type="term" value="F:DNA binding"/>
    <property type="evidence" value="ECO:0007669"/>
    <property type="project" value="UniProtKB-KW"/>
</dbReference>
<keyword evidence="5" id="KW-0021">Allosteric enzyme</keyword>
<name>A0A7W3U2S1_9GAMM</name>
<keyword evidence="11" id="KW-0804">Transcription</keyword>
<comment type="caution">
    <text evidence="15">The sequence shown here is derived from an EMBL/GenBank/DDBJ whole genome shotgun (WGS) entry which is preliminary data.</text>
</comment>
<keyword evidence="16" id="KW-1185">Reference proteome</keyword>
<dbReference type="InterPro" id="IPR018335">
    <property type="entry name" value="Tscrpt_reg_HTH_Crp-type_CS"/>
</dbReference>
<dbReference type="Gene3D" id="2.60.120.10">
    <property type="entry name" value="Jelly Rolls"/>
    <property type="match status" value="1"/>
</dbReference>
<dbReference type="InterPro" id="IPR014710">
    <property type="entry name" value="RmlC-like_jellyroll"/>
</dbReference>
<evidence type="ECO:0000256" key="10">
    <source>
        <dbReference type="ARBA" id="ARBA00023159"/>
    </source>
</evidence>
<dbReference type="GO" id="GO:0003824">
    <property type="term" value="F:catalytic activity"/>
    <property type="evidence" value="ECO:0007669"/>
    <property type="project" value="UniProtKB-KW"/>
</dbReference>
<keyword evidence="9" id="KW-0238">DNA-binding</keyword>
<dbReference type="AlphaFoldDB" id="A0A7W3U2S1"/>
<evidence type="ECO:0000256" key="5">
    <source>
        <dbReference type="ARBA" id="ARBA00022533"/>
    </source>
</evidence>
<dbReference type="EMBL" id="JACHTE010000003">
    <property type="protein sequence ID" value="MBB1087847.1"/>
    <property type="molecule type" value="Genomic_DNA"/>
</dbReference>
<dbReference type="Proteomes" id="UP000552587">
    <property type="component" value="Unassembled WGS sequence"/>
</dbReference>
<evidence type="ECO:0000256" key="8">
    <source>
        <dbReference type="ARBA" id="ARBA00023026"/>
    </source>
</evidence>
<evidence type="ECO:0000256" key="6">
    <source>
        <dbReference type="ARBA" id="ARBA00022636"/>
    </source>
</evidence>
<evidence type="ECO:0000313" key="15">
    <source>
        <dbReference type="EMBL" id="MBB1087847.1"/>
    </source>
</evidence>
<protein>
    <recommendedName>
        <fullName evidence="3">CRP-like protein Clp</fullName>
    </recommendedName>
    <alternativeName>
        <fullName evidence="12">Catabolite activation-like protein</fullName>
    </alternativeName>
</protein>
<sequence>MNEAVFLEAPAGLARLRRSCSLCSLQQLCLPSGLDAESLAHLERTLRRPRRVRRGEHLYFVGTAQEALFVASSGALKTVSISEGGEAHVVGFHLPGELVGLDGLAGGVHRCEAVALVDSEVCEVQLDRLNAVAREVPGLQAQLLRVIGRSLERDHLHAGLLVRRQAHERLALFLQGLSERYALVGASASELRLPMSRDDIARYLGLALETVSRGLTRMQEDGVIDVRGRRVCIRDPAALALLAHDGEACEGLSGRQSA</sequence>
<dbReference type="InterPro" id="IPR000595">
    <property type="entry name" value="cNMP-bd_dom"/>
</dbReference>
<evidence type="ECO:0000256" key="3">
    <source>
        <dbReference type="ARBA" id="ARBA00020769"/>
    </source>
</evidence>
<evidence type="ECO:0000256" key="4">
    <source>
        <dbReference type="ARBA" id="ARBA00022491"/>
    </source>
</evidence>
<dbReference type="Pfam" id="PF00027">
    <property type="entry name" value="cNMP_binding"/>
    <property type="match status" value="1"/>
</dbReference>
<dbReference type="CDD" id="cd00038">
    <property type="entry name" value="CAP_ED"/>
    <property type="match status" value="1"/>
</dbReference>
<dbReference type="PANTHER" id="PTHR24567:SF75">
    <property type="entry name" value="FUMARATE AND NITRATE REDUCTION REGULATORY PROTEIN"/>
    <property type="match status" value="1"/>
</dbReference>
<dbReference type="SMART" id="SM00419">
    <property type="entry name" value="HTH_CRP"/>
    <property type="match status" value="1"/>
</dbReference>
<comment type="subunit">
    <text evidence="2">Homodimer.</text>
</comment>
<evidence type="ECO:0000256" key="9">
    <source>
        <dbReference type="ARBA" id="ARBA00023125"/>
    </source>
</evidence>
<evidence type="ECO:0000256" key="12">
    <source>
        <dbReference type="ARBA" id="ARBA00031697"/>
    </source>
</evidence>
<dbReference type="InterPro" id="IPR050397">
    <property type="entry name" value="Env_Response_Regulators"/>
</dbReference>
<keyword evidence="7" id="KW-0805">Transcription regulation</keyword>
<dbReference type="GO" id="GO:0003700">
    <property type="term" value="F:DNA-binding transcription factor activity"/>
    <property type="evidence" value="ECO:0007669"/>
    <property type="project" value="InterPro"/>
</dbReference>
<dbReference type="SMART" id="SM00100">
    <property type="entry name" value="cNMP"/>
    <property type="match status" value="1"/>
</dbReference>
<evidence type="ECO:0000256" key="7">
    <source>
        <dbReference type="ARBA" id="ARBA00023015"/>
    </source>
</evidence>
<dbReference type="InterPro" id="IPR036390">
    <property type="entry name" value="WH_DNA-bd_sf"/>
</dbReference>
<dbReference type="PROSITE" id="PS50042">
    <property type="entry name" value="CNMP_BINDING_3"/>
    <property type="match status" value="1"/>
</dbReference>
<dbReference type="InterPro" id="IPR012318">
    <property type="entry name" value="HTH_CRP"/>
</dbReference>
<dbReference type="PROSITE" id="PS00042">
    <property type="entry name" value="HTH_CRP_1"/>
    <property type="match status" value="1"/>
</dbReference>
<gene>
    <name evidence="15" type="ORF">H4F99_05010</name>
</gene>
<dbReference type="CDD" id="cd00092">
    <property type="entry name" value="HTH_CRP"/>
    <property type="match status" value="1"/>
</dbReference>
<dbReference type="SUPFAM" id="SSF46785">
    <property type="entry name" value="Winged helix' DNA-binding domain"/>
    <property type="match status" value="1"/>
</dbReference>
<evidence type="ECO:0000259" key="13">
    <source>
        <dbReference type="PROSITE" id="PS50042"/>
    </source>
</evidence>
<keyword evidence="4" id="KW-0678">Repressor</keyword>
<dbReference type="RefSeq" id="WP_182668634.1">
    <property type="nucleotide sequence ID" value="NZ_JACHTE010000003.1"/>
</dbReference>
<dbReference type="SUPFAM" id="SSF51206">
    <property type="entry name" value="cAMP-binding domain-like"/>
    <property type="match status" value="1"/>
</dbReference>
<organism evidence="15 16">
    <name type="scientific">Marilutibacter penaei</name>
    <dbReference type="NCBI Taxonomy" id="2759900"/>
    <lineage>
        <taxon>Bacteria</taxon>
        <taxon>Pseudomonadati</taxon>
        <taxon>Pseudomonadota</taxon>
        <taxon>Gammaproteobacteria</taxon>
        <taxon>Lysobacterales</taxon>
        <taxon>Lysobacteraceae</taxon>
        <taxon>Marilutibacter</taxon>
    </lineage>
</organism>
<evidence type="ECO:0000313" key="16">
    <source>
        <dbReference type="Proteomes" id="UP000552587"/>
    </source>
</evidence>
<dbReference type="PROSITE" id="PS51063">
    <property type="entry name" value="HTH_CRP_2"/>
    <property type="match status" value="1"/>
</dbReference>
<reference evidence="15 16" key="1">
    <citation type="submission" date="2020-07" db="EMBL/GenBank/DDBJ databases">
        <authorList>
            <person name="Xu S."/>
            <person name="Li A."/>
        </authorList>
    </citation>
    <scope>NUCLEOTIDE SEQUENCE [LARGE SCALE GENOMIC DNA]</scope>
    <source>
        <strain evidence="15 16">SG-8</strain>
    </source>
</reference>
<dbReference type="PRINTS" id="PR00034">
    <property type="entry name" value="HTHCRP"/>
</dbReference>
<dbReference type="GO" id="GO:0005829">
    <property type="term" value="C:cytosol"/>
    <property type="evidence" value="ECO:0007669"/>
    <property type="project" value="TreeGrafter"/>
</dbReference>
<dbReference type="Pfam" id="PF13545">
    <property type="entry name" value="HTH_Crp_2"/>
    <property type="match status" value="1"/>
</dbReference>
<proteinExistence type="predicted"/>
<evidence type="ECO:0000256" key="11">
    <source>
        <dbReference type="ARBA" id="ARBA00023163"/>
    </source>
</evidence>
<keyword evidence="6" id="KW-0973">c-di-GMP</keyword>
<comment type="subcellular location">
    <subcellularLocation>
        <location evidence="1">Cytoplasm</location>
    </subcellularLocation>
</comment>
<feature type="domain" description="Cyclic nucleotide-binding" evidence="13">
    <location>
        <begin position="30"/>
        <end position="128"/>
    </location>
</feature>
<evidence type="ECO:0000256" key="1">
    <source>
        <dbReference type="ARBA" id="ARBA00004496"/>
    </source>
</evidence>
<evidence type="ECO:0000259" key="14">
    <source>
        <dbReference type="PROSITE" id="PS51063"/>
    </source>
</evidence>
<dbReference type="FunFam" id="1.10.10.10:FF:000028">
    <property type="entry name" value="Fumarate/nitrate reduction transcriptional regulator Fnr"/>
    <property type="match status" value="1"/>
</dbReference>
<evidence type="ECO:0000256" key="2">
    <source>
        <dbReference type="ARBA" id="ARBA00011738"/>
    </source>
</evidence>
<keyword evidence="10" id="KW-0010">Activator</keyword>
<dbReference type="InterPro" id="IPR036388">
    <property type="entry name" value="WH-like_DNA-bd_sf"/>
</dbReference>